<evidence type="ECO:0000313" key="2">
    <source>
        <dbReference type="Proteomes" id="UP000215914"/>
    </source>
</evidence>
<dbReference type="Proteomes" id="UP000215914">
    <property type="component" value="Unassembled WGS sequence"/>
</dbReference>
<reference evidence="1" key="1">
    <citation type="journal article" date="2017" name="Nature">
        <title>The sunflower genome provides insights into oil metabolism, flowering and Asterid evolution.</title>
        <authorList>
            <person name="Badouin H."/>
            <person name="Gouzy J."/>
            <person name="Grassa C.J."/>
            <person name="Murat F."/>
            <person name="Staton S.E."/>
            <person name="Cottret L."/>
            <person name="Lelandais-Briere C."/>
            <person name="Owens G.L."/>
            <person name="Carrere S."/>
            <person name="Mayjonade B."/>
            <person name="Legrand L."/>
            <person name="Gill N."/>
            <person name="Kane N.C."/>
            <person name="Bowers J.E."/>
            <person name="Hubner S."/>
            <person name="Bellec A."/>
            <person name="Berard A."/>
            <person name="Berges H."/>
            <person name="Blanchet N."/>
            <person name="Boniface M.C."/>
            <person name="Brunel D."/>
            <person name="Catrice O."/>
            <person name="Chaidir N."/>
            <person name="Claudel C."/>
            <person name="Donnadieu C."/>
            <person name="Faraut T."/>
            <person name="Fievet G."/>
            <person name="Helmstetter N."/>
            <person name="King M."/>
            <person name="Knapp S.J."/>
            <person name="Lai Z."/>
            <person name="Le Paslier M.C."/>
            <person name="Lippi Y."/>
            <person name="Lorenzon L."/>
            <person name="Mandel J.R."/>
            <person name="Marage G."/>
            <person name="Marchand G."/>
            <person name="Marquand E."/>
            <person name="Bret-Mestries E."/>
            <person name="Morien E."/>
            <person name="Nambeesan S."/>
            <person name="Nguyen T."/>
            <person name="Pegot-Espagnet P."/>
            <person name="Pouilly N."/>
            <person name="Raftis F."/>
            <person name="Sallet E."/>
            <person name="Schiex T."/>
            <person name="Thomas J."/>
            <person name="Vandecasteele C."/>
            <person name="Vares D."/>
            <person name="Vear F."/>
            <person name="Vautrin S."/>
            <person name="Crespi M."/>
            <person name="Mangin B."/>
            <person name="Burke J.M."/>
            <person name="Salse J."/>
            <person name="Munos S."/>
            <person name="Vincourt P."/>
            <person name="Rieseberg L.H."/>
            <person name="Langlade N.B."/>
        </authorList>
    </citation>
    <scope>NUCLEOTIDE SEQUENCE</scope>
    <source>
        <tissue evidence="1">Leaves</tissue>
    </source>
</reference>
<reference evidence="1" key="2">
    <citation type="submission" date="2020-06" db="EMBL/GenBank/DDBJ databases">
        <title>Helianthus annuus Genome sequencing and assembly Release 2.</title>
        <authorList>
            <person name="Gouzy J."/>
            <person name="Langlade N."/>
            <person name="Munos S."/>
        </authorList>
    </citation>
    <scope>NUCLEOTIDE SEQUENCE</scope>
    <source>
        <tissue evidence="1">Leaves</tissue>
    </source>
</reference>
<evidence type="ECO:0000313" key="1">
    <source>
        <dbReference type="EMBL" id="KAF5803867.1"/>
    </source>
</evidence>
<dbReference type="Gramene" id="mRNA:HanXRQr2_Chr06g0276411">
    <property type="protein sequence ID" value="CDS:HanXRQr2_Chr06g0276411.1"/>
    <property type="gene ID" value="HanXRQr2_Chr06g0276411"/>
</dbReference>
<accession>A0A9K3IVS5</accession>
<sequence>MSKLRESLVVLEVVADEMVSVAWRMEGGASKSFTKLFIVNIPFVSVKVRGFRKNDESIIEFVVAHRRWDDLYAPRSFALYNPYSKQSKNICWDF</sequence>
<name>A0A9K3IVS5_HELAN</name>
<dbReference type="EMBL" id="MNCJ02000321">
    <property type="protein sequence ID" value="KAF5803867.1"/>
    <property type="molecule type" value="Genomic_DNA"/>
</dbReference>
<comment type="caution">
    <text evidence="1">The sequence shown here is derived from an EMBL/GenBank/DDBJ whole genome shotgun (WGS) entry which is preliminary data.</text>
</comment>
<keyword evidence="2" id="KW-1185">Reference proteome</keyword>
<protein>
    <submittedName>
        <fullName evidence="1">Uncharacterized protein</fullName>
    </submittedName>
</protein>
<organism evidence="1 2">
    <name type="scientific">Helianthus annuus</name>
    <name type="common">Common sunflower</name>
    <dbReference type="NCBI Taxonomy" id="4232"/>
    <lineage>
        <taxon>Eukaryota</taxon>
        <taxon>Viridiplantae</taxon>
        <taxon>Streptophyta</taxon>
        <taxon>Embryophyta</taxon>
        <taxon>Tracheophyta</taxon>
        <taxon>Spermatophyta</taxon>
        <taxon>Magnoliopsida</taxon>
        <taxon>eudicotyledons</taxon>
        <taxon>Gunneridae</taxon>
        <taxon>Pentapetalae</taxon>
        <taxon>asterids</taxon>
        <taxon>campanulids</taxon>
        <taxon>Asterales</taxon>
        <taxon>Asteraceae</taxon>
        <taxon>Asteroideae</taxon>
        <taxon>Heliantheae alliance</taxon>
        <taxon>Heliantheae</taxon>
        <taxon>Helianthus</taxon>
    </lineage>
</organism>
<dbReference type="AlphaFoldDB" id="A0A9K3IVS5"/>
<gene>
    <name evidence="1" type="ORF">HanXRQr2_Chr06g0276411</name>
</gene>
<proteinExistence type="predicted"/>